<evidence type="ECO:0000259" key="10">
    <source>
        <dbReference type="PROSITE" id="PS50835"/>
    </source>
</evidence>
<keyword evidence="3" id="KW-0732">Signal</keyword>
<dbReference type="PANTHER" id="PTHR24061:SF599">
    <property type="entry name" value="G-PROTEIN COUPLED RECEPTORS FAMILY 3 PROFILE DOMAIN-CONTAINING PROTEIN"/>
    <property type="match status" value="1"/>
</dbReference>
<evidence type="ECO:0000256" key="6">
    <source>
        <dbReference type="ARBA" id="ARBA00023157"/>
    </source>
</evidence>
<dbReference type="CDD" id="cd07698">
    <property type="entry name" value="IgC1_MHC_I_alpha3"/>
    <property type="match status" value="1"/>
</dbReference>
<dbReference type="InterPro" id="IPR037055">
    <property type="entry name" value="MHC_I-like_Ag-recog_sf"/>
</dbReference>
<dbReference type="InterPro" id="IPR000337">
    <property type="entry name" value="GPCR_3"/>
</dbReference>
<dbReference type="InterPro" id="IPR003597">
    <property type="entry name" value="Ig_C1-set"/>
</dbReference>
<dbReference type="PROSITE" id="PS50835">
    <property type="entry name" value="IG_LIKE"/>
    <property type="match status" value="1"/>
</dbReference>
<keyword evidence="11" id="KW-1185">Reference proteome</keyword>
<dbReference type="InterPro" id="IPR028082">
    <property type="entry name" value="Peripla_BP_I"/>
</dbReference>
<keyword evidence="6" id="KW-1015">Disulfide bond</keyword>
<feature type="domain" description="Ig-like" evidence="10">
    <location>
        <begin position="110"/>
        <end position="199"/>
    </location>
</feature>
<keyword evidence="4 9" id="KW-1133">Transmembrane helix</keyword>
<evidence type="ECO:0000256" key="7">
    <source>
        <dbReference type="ARBA" id="ARBA00023170"/>
    </source>
</evidence>
<evidence type="ECO:0000256" key="3">
    <source>
        <dbReference type="ARBA" id="ARBA00022729"/>
    </source>
</evidence>
<dbReference type="SUPFAM" id="SSF54452">
    <property type="entry name" value="MHC antigen-recognition domain"/>
    <property type="match status" value="1"/>
</dbReference>
<dbReference type="PRINTS" id="PR00248">
    <property type="entry name" value="GPCRMGR"/>
</dbReference>
<keyword evidence="5 9" id="KW-0472">Membrane</keyword>
<name>A0A6I9YU29_9SAUR</name>
<dbReference type="FunFam" id="3.40.50.2300:FF:000024">
    <property type="entry name" value="Vomeronasal 2, receptor 73"/>
    <property type="match status" value="1"/>
</dbReference>
<dbReference type="InterPro" id="IPR007110">
    <property type="entry name" value="Ig-like_dom"/>
</dbReference>
<dbReference type="Pfam" id="PF07654">
    <property type="entry name" value="C1-set"/>
    <property type="match status" value="1"/>
</dbReference>
<dbReference type="GO" id="GO:0004930">
    <property type="term" value="F:G protein-coupled receptor activity"/>
    <property type="evidence" value="ECO:0007669"/>
    <property type="project" value="InterPro"/>
</dbReference>
<keyword evidence="7" id="KW-0675">Receptor</keyword>
<evidence type="ECO:0000256" key="9">
    <source>
        <dbReference type="SAM" id="Phobius"/>
    </source>
</evidence>
<keyword evidence="8" id="KW-0325">Glycoprotein</keyword>
<proteinExistence type="predicted"/>
<protein>
    <submittedName>
        <fullName evidence="12">Uncharacterized protein LOC106553544</fullName>
    </submittedName>
</protein>
<organism evidence="11 12">
    <name type="scientific">Thamnophis sirtalis</name>
    <dbReference type="NCBI Taxonomy" id="35019"/>
    <lineage>
        <taxon>Eukaryota</taxon>
        <taxon>Metazoa</taxon>
        <taxon>Chordata</taxon>
        <taxon>Craniata</taxon>
        <taxon>Vertebrata</taxon>
        <taxon>Euteleostomi</taxon>
        <taxon>Lepidosauria</taxon>
        <taxon>Squamata</taxon>
        <taxon>Bifurcata</taxon>
        <taxon>Unidentata</taxon>
        <taxon>Episquamata</taxon>
        <taxon>Toxicofera</taxon>
        <taxon>Serpentes</taxon>
        <taxon>Colubroidea</taxon>
        <taxon>Colubridae</taxon>
        <taxon>Natricinae</taxon>
        <taxon>Thamnophis</taxon>
    </lineage>
</organism>
<evidence type="ECO:0000313" key="12">
    <source>
        <dbReference type="RefSeq" id="XP_013927546.1"/>
    </source>
</evidence>
<dbReference type="InterPro" id="IPR003006">
    <property type="entry name" value="Ig/MHC_CS"/>
</dbReference>
<dbReference type="PANTHER" id="PTHR24061">
    <property type="entry name" value="CALCIUM-SENSING RECEPTOR-RELATED"/>
    <property type="match status" value="1"/>
</dbReference>
<dbReference type="Gene3D" id="3.30.500.10">
    <property type="entry name" value="MHC class I-like antigen recognition-like"/>
    <property type="match status" value="1"/>
</dbReference>
<sequence length="958" mass="109584">MKRKVVSQELPDLFSAGIHSWQCKIGCQLSKDGHKQGHFQCGYDGENFISLDQKTLTWTAVDVRAQVIKKRWEEEPFFTQNINNFLEQECIQLLQKGLFYGKDSLLRKEPPLVKVSRRIQYNSMETLVCQIYGFYPKEIDATWKKDEEVWEQDTYRGGVLPNSDRTYHIWLSIEVDPKERDRYRCYVDHAGLPEPLILAWVEPALVPHMGLVAGVVGVVVAIIFIAVGVTVYVSKYLLGGHKVNKDFLLLPNITLGFHMYGHFQKENIIYLNSLSMLSSQGQKVPGYKCDSKDTLLSVIGDLSAKFSRLMASIFSIFKIPQLGVGFEFSQGERRVYPSFFRINPKESPQYVGLVQLLLYFQWNWVGLLAPEDDRGERFVSTLTPMLQEKEICLAFTLMLKSDNLPIARKTFTRNFPILFKTEVFILFADTIIVSSVIVAFYFFENIRKVSFKKVCIFASHWKLGLGDSEDTLKIIKLYNGVLHFRGHSGDVSEFHHFLLPLDPLNPQGDVFLPQWWEFVFDCKIHKSGKIPPNGEKQCTGKENLQNLPNYTIEKRMTGESYNIYNAVYALAHALCAISGSRVGSSMMKLGTRISNVQSWQEGSPISKNYQQILALVFTVREINKDLVLLPNITLGFHICDNRQIEREISFISLSLLSTRGQEVPGYKCDRQDTLLSVVGGLNSKSSRQMASIFSLFKVPQWNWVGLLAPEDDNGECFISTLMPMLQEKEICLAFIERLKSNYFATTMWNVLHSSKTWSEAEVIILFGDSSSIINVVTTMKIREDWTKTPFSKVWVLTSHWKVSRGESKDTLKGLNPFHGALHFRDHSRDVSEFSHFLLSLDPFNPQGDIFLPKWWEFVFGCKIYKPGEFDFPQQKPCTGKENLHNLPTLVFETSLTGESYNIYNAIYALVHALYALCVSGGQLAMMKLGKKISNVQPWQVIFVTFYPVHSSLERKLPI</sequence>
<dbReference type="GeneID" id="106553544"/>
<dbReference type="KEGG" id="tsr:106553544"/>
<dbReference type="AlphaFoldDB" id="A0A6I9YU29"/>
<dbReference type="Gene3D" id="2.60.40.10">
    <property type="entry name" value="Immunoglobulins"/>
    <property type="match status" value="1"/>
</dbReference>
<dbReference type="InterPro" id="IPR011162">
    <property type="entry name" value="MHC_I/II-like_Ag-recog"/>
</dbReference>
<dbReference type="Pfam" id="PF01094">
    <property type="entry name" value="ANF_receptor"/>
    <property type="match status" value="2"/>
</dbReference>
<dbReference type="InterPro" id="IPR036179">
    <property type="entry name" value="Ig-like_dom_sf"/>
</dbReference>
<dbReference type="GO" id="GO:0005886">
    <property type="term" value="C:plasma membrane"/>
    <property type="evidence" value="ECO:0007669"/>
    <property type="project" value="TreeGrafter"/>
</dbReference>
<dbReference type="FunFam" id="2.60.40.10:FF:000204">
    <property type="entry name" value="Major histocompatibility complex, class I-related protein"/>
    <property type="match status" value="1"/>
</dbReference>
<dbReference type="PROSITE" id="PS00290">
    <property type="entry name" value="IG_MHC"/>
    <property type="match status" value="1"/>
</dbReference>
<dbReference type="SMART" id="SM00407">
    <property type="entry name" value="IGc1"/>
    <property type="match status" value="1"/>
</dbReference>
<dbReference type="InterPro" id="IPR011161">
    <property type="entry name" value="MHC_I-like_Ag-recog"/>
</dbReference>
<dbReference type="InterPro" id="IPR001828">
    <property type="entry name" value="ANF_lig-bd_rcpt"/>
</dbReference>
<evidence type="ECO:0000256" key="8">
    <source>
        <dbReference type="ARBA" id="ARBA00023180"/>
    </source>
</evidence>
<evidence type="ECO:0000256" key="4">
    <source>
        <dbReference type="ARBA" id="ARBA00022989"/>
    </source>
</evidence>
<dbReference type="Gene3D" id="3.40.50.2300">
    <property type="match status" value="5"/>
</dbReference>
<reference evidence="12" key="1">
    <citation type="submission" date="2025-08" db="UniProtKB">
        <authorList>
            <consortium name="RefSeq"/>
        </authorList>
    </citation>
    <scope>IDENTIFICATION</scope>
    <source>
        <tissue evidence="12">Skeletal muscle</tissue>
    </source>
</reference>
<feature type="transmembrane region" description="Helical" evidence="9">
    <location>
        <begin position="423"/>
        <end position="443"/>
    </location>
</feature>
<dbReference type="InterPro" id="IPR000068">
    <property type="entry name" value="GPCR_3_Ca_sens_rcpt-rel"/>
</dbReference>
<accession>A0A6I9YU29</accession>
<gene>
    <name evidence="12" type="primary">LOC106553544</name>
</gene>
<dbReference type="SUPFAM" id="SSF48726">
    <property type="entry name" value="Immunoglobulin"/>
    <property type="match status" value="1"/>
</dbReference>
<comment type="subcellular location">
    <subcellularLocation>
        <location evidence="1">Membrane</location>
        <topology evidence="1">Multi-pass membrane protein</topology>
    </subcellularLocation>
</comment>
<evidence type="ECO:0000256" key="1">
    <source>
        <dbReference type="ARBA" id="ARBA00004141"/>
    </source>
</evidence>
<dbReference type="OrthoDB" id="9018239at2759"/>
<evidence type="ECO:0000313" key="11">
    <source>
        <dbReference type="Proteomes" id="UP000504617"/>
    </source>
</evidence>
<keyword evidence="2 9" id="KW-0812">Transmembrane</keyword>
<evidence type="ECO:0000256" key="5">
    <source>
        <dbReference type="ARBA" id="ARBA00023136"/>
    </source>
</evidence>
<dbReference type="SUPFAM" id="SSF53822">
    <property type="entry name" value="Periplasmic binding protein-like I"/>
    <property type="match status" value="2"/>
</dbReference>
<dbReference type="RefSeq" id="XP_013927546.1">
    <property type="nucleotide sequence ID" value="XM_014072071.1"/>
</dbReference>
<dbReference type="Proteomes" id="UP000504617">
    <property type="component" value="Unplaced"/>
</dbReference>
<feature type="transmembrane region" description="Helical" evidence="9">
    <location>
        <begin position="211"/>
        <end position="233"/>
    </location>
</feature>
<dbReference type="InterPro" id="IPR013783">
    <property type="entry name" value="Ig-like_fold"/>
</dbReference>
<dbReference type="Pfam" id="PF00129">
    <property type="entry name" value="MHC_I"/>
    <property type="match status" value="1"/>
</dbReference>
<evidence type="ECO:0000256" key="2">
    <source>
        <dbReference type="ARBA" id="ARBA00022692"/>
    </source>
</evidence>